<keyword evidence="12" id="KW-1185">Reference proteome</keyword>
<organism evidence="9">
    <name type="scientific">Acidithiobacillus ferrivorans</name>
    <dbReference type="NCBI Taxonomy" id="160808"/>
    <lineage>
        <taxon>Bacteria</taxon>
        <taxon>Pseudomonadati</taxon>
        <taxon>Pseudomonadota</taxon>
        <taxon>Acidithiobacillia</taxon>
        <taxon>Acidithiobacillales</taxon>
        <taxon>Acidithiobacillaceae</taxon>
        <taxon>Acidithiobacillus</taxon>
    </lineage>
</organism>
<evidence type="ECO:0000259" key="8">
    <source>
        <dbReference type="Pfam" id="PF01182"/>
    </source>
</evidence>
<sequence>MEAARNRNTWHIHPDTAALAQRLAAAIARMAQEAIAARGAFHLVVAGGNTPRAAYAMLPQLGRDWQCWHLYHGDERCLPPQDPERNSLMLDTVWLSQVPIPARQIHHIPAERGAEVAARDYAAVLPPHAFDLVLLGMGEDGHTASLFPGHDWGLEKSSPATLAIHDAAKAPPQRVSLSGWRLQYTREMFFLTTGSGKRVALAAWLRGESIPAALVGTAADVWLDNAAWPEAVPGAI</sequence>
<evidence type="ECO:0000256" key="4">
    <source>
        <dbReference type="ARBA" id="ARBA00010662"/>
    </source>
</evidence>
<evidence type="ECO:0000313" key="12">
    <source>
        <dbReference type="Proteomes" id="UP000193925"/>
    </source>
</evidence>
<dbReference type="InterPro" id="IPR006148">
    <property type="entry name" value="Glc/Gal-6P_isomerase"/>
</dbReference>
<dbReference type="PANTHER" id="PTHR11054:SF0">
    <property type="entry name" value="6-PHOSPHOGLUCONOLACTONASE"/>
    <property type="match status" value="1"/>
</dbReference>
<dbReference type="AlphaFoldDB" id="A0A060UJY8"/>
<comment type="similarity">
    <text evidence="4 7">Belongs to the glucosamine/galactosamine-6-phosphate isomerase family. 6-phosphogluconolactonase subfamily.</text>
</comment>
<dbReference type="Gene3D" id="3.40.50.1360">
    <property type="match status" value="1"/>
</dbReference>
<protein>
    <recommendedName>
        <fullName evidence="6 7">6-phosphogluconolactonase</fullName>
        <shortName evidence="7">6PGL</shortName>
        <ecNumber evidence="5 7">3.1.1.31</ecNumber>
    </recommendedName>
</protein>
<dbReference type="InterPro" id="IPR005900">
    <property type="entry name" value="6-phosphogluconolactonase_DevB"/>
</dbReference>
<evidence type="ECO:0000256" key="2">
    <source>
        <dbReference type="ARBA" id="ARBA00002681"/>
    </source>
</evidence>
<name>A0A060UJY8_9PROT</name>
<comment type="function">
    <text evidence="2 7">Hydrolysis of 6-phosphogluconolactone to 6-phosphogluconate.</text>
</comment>
<gene>
    <name evidence="7 10" type="primary">pgl</name>
    <name evidence="9" type="ORF">AFERRI_100260</name>
    <name evidence="11" type="ORF">AFERRI_50226</name>
    <name evidence="10" type="ORF">H2515_13655</name>
</gene>
<dbReference type="Proteomes" id="UP000595420">
    <property type="component" value="Chromosome"/>
</dbReference>
<dbReference type="InterPro" id="IPR039104">
    <property type="entry name" value="6PGL"/>
</dbReference>
<dbReference type="Pfam" id="PF01182">
    <property type="entry name" value="Glucosamine_iso"/>
    <property type="match status" value="1"/>
</dbReference>
<feature type="domain" description="Glucosamine/galactosamine-6-phosphate isomerase" evidence="8">
    <location>
        <begin position="14"/>
        <end position="216"/>
    </location>
</feature>
<reference evidence="10 13" key="4">
    <citation type="submission" date="2020-07" db="EMBL/GenBank/DDBJ databases">
        <title>Complete genome sequence analysis of Acidithiobacillus ferrivorans XJFY6S-08 reveals extreme environmental adaptation to alpine acid mine drainage.</title>
        <authorList>
            <person name="Yan L."/>
            <person name="Ni Y."/>
        </authorList>
    </citation>
    <scope>NUCLEOTIDE SEQUENCE [LARGE SCALE GENOMIC DNA]</scope>
    <source>
        <strain evidence="10 13">XJFY6S-08</strain>
    </source>
</reference>
<comment type="catalytic activity">
    <reaction evidence="1 7">
        <text>6-phospho-D-glucono-1,5-lactone + H2O = 6-phospho-D-gluconate + H(+)</text>
        <dbReference type="Rhea" id="RHEA:12556"/>
        <dbReference type="ChEBI" id="CHEBI:15377"/>
        <dbReference type="ChEBI" id="CHEBI:15378"/>
        <dbReference type="ChEBI" id="CHEBI:57955"/>
        <dbReference type="ChEBI" id="CHEBI:58759"/>
        <dbReference type="EC" id="3.1.1.31"/>
    </reaction>
</comment>
<comment type="pathway">
    <text evidence="3 7">Carbohydrate degradation; pentose phosphate pathway; D-ribulose 5-phosphate from D-glucose 6-phosphate (oxidative stage): step 2/3.</text>
</comment>
<evidence type="ECO:0000313" key="10">
    <source>
        <dbReference type="EMBL" id="QQD72410.1"/>
    </source>
</evidence>
<evidence type="ECO:0000256" key="1">
    <source>
        <dbReference type="ARBA" id="ARBA00000832"/>
    </source>
</evidence>
<dbReference type="GO" id="GO:0006098">
    <property type="term" value="P:pentose-phosphate shunt"/>
    <property type="evidence" value="ECO:0007669"/>
    <property type="project" value="UniProtKB-UniPathway"/>
</dbReference>
<evidence type="ECO:0000313" key="9">
    <source>
        <dbReference type="EMBL" id="CDQ08825.1"/>
    </source>
</evidence>
<keyword evidence="7 10" id="KW-0378">Hydrolase</keyword>
<dbReference type="InterPro" id="IPR037171">
    <property type="entry name" value="NagB/RpiA_transferase-like"/>
</dbReference>
<dbReference type="GO" id="GO:0005975">
    <property type="term" value="P:carbohydrate metabolic process"/>
    <property type="evidence" value="ECO:0007669"/>
    <property type="project" value="UniProtKB-UniRule"/>
</dbReference>
<dbReference type="RefSeq" id="WP_035190997.1">
    <property type="nucleotide sequence ID" value="NZ_CCCS020000002.1"/>
</dbReference>
<evidence type="ECO:0000256" key="6">
    <source>
        <dbReference type="ARBA" id="ARBA00020337"/>
    </source>
</evidence>
<dbReference type="GO" id="GO:0017057">
    <property type="term" value="F:6-phosphogluconolactonase activity"/>
    <property type="evidence" value="ECO:0007669"/>
    <property type="project" value="UniProtKB-UniRule"/>
</dbReference>
<dbReference type="EMBL" id="CCCS020000002">
    <property type="protein sequence ID" value="CDQ08825.1"/>
    <property type="molecule type" value="Genomic_DNA"/>
</dbReference>
<evidence type="ECO:0000313" key="11">
    <source>
        <dbReference type="EMBL" id="SMH67025.1"/>
    </source>
</evidence>
<reference evidence="11 12" key="3">
    <citation type="submission" date="2017-03" db="EMBL/GenBank/DDBJ databases">
        <authorList>
            <person name="Regsiter A."/>
            <person name="William W."/>
        </authorList>
    </citation>
    <scope>NUCLEOTIDE SEQUENCE [LARGE SCALE GENOMIC DNA]</scope>
    <source>
        <strain evidence="11">PRJEB5721</strain>
    </source>
</reference>
<dbReference type="PANTHER" id="PTHR11054">
    <property type="entry name" value="6-PHOSPHOGLUCONOLACTONASE"/>
    <property type="match status" value="1"/>
</dbReference>
<evidence type="ECO:0000256" key="3">
    <source>
        <dbReference type="ARBA" id="ARBA00004961"/>
    </source>
</evidence>
<dbReference type="SUPFAM" id="SSF100950">
    <property type="entry name" value="NagB/RpiA/CoA transferase-like"/>
    <property type="match status" value="1"/>
</dbReference>
<dbReference type="Proteomes" id="UP000193925">
    <property type="component" value="Chromosome AFERRI"/>
</dbReference>
<reference evidence="9" key="1">
    <citation type="submission" date="2014-03" db="EMBL/GenBank/DDBJ databases">
        <authorList>
            <person name="Genoscope - CEA"/>
        </authorList>
    </citation>
    <scope>NUCLEOTIDE SEQUENCE [LARGE SCALE GENOMIC DNA]</scope>
    <source>
        <strain evidence="9">CF27</strain>
    </source>
</reference>
<evidence type="ECO:0000313" key="13">
    <source>
        <dbReference type="Proteomes" id="UP000595420"/>
    </source>
</evidence>
<dbReference type="EMBL" id="LT841305">
    <property type="protein sequence ID" value="SMH67025.1"/>
    <property type="molecule type" value="Genomic_DNA"/>
</dbReference>
<dbReference type="UniPathway" id="UPA00115">
    <property type="reaction ID" value="UER00409"/>
</dbReference>
<dbReference type="NCBIfam" id="TIGR01198">
    <property type="entry name" value="pgl"/>
    <property type="match status" value="1"/>
</dbReference>
<dbReference type="EMBL" id="CP059488">
    <property type="protein sequence ID" value="QQD72410.1"/>
    <property type="molecule type" value="Genomic_DNA"/>
</dbReference>
<evidence type="ECO:0000256" key="5">
    <source>
        <dbReference type="ARBA" id="ARBA00013198"/>
    </source>
</evidence>
<accession>A0A060UJY8</accession>
<reference evidence="9" key="2">
    <citation type="submission" date="2014-07" db="EMBL/GenBank/DDBJ databases">
        <title>Initial genome analysis of the psychrotolerant acidophile Acidithiobacillus ferrivorans CF27: insights into iron and sulfur oxidation pathways and into biofilm formation.</title>
        <authorList>
            <person name="Talla E."/>
            <person name="Hedrich S."/>
            <person name="Mangenot S."/>
            <person name="Ji B."/>
            <person name="Johnson D.B."/>
            <person name="Barbe V."/>
            <person name="Bonnefoy V."/>
        </authorList>
    </citation>
    <scope>NUCLEOTIDE SEQUENCE [LARGE SCALE GENOMIC DNA]</scope>
    <source>
        <strain evidence="9">CF27</strain>
    </source>
</reference>
<dbReference type="CDD" id="cd01400">
    <property type="entry name" value="6PGL"/>
    <property type="match status" value="1"/>
</dbReference>
<evidence type="ECO:0000256" key="7">
    <source>
        <dbReference type="RuleBase" id="RU365095"/>
    </source>
</evidence>
<proteinExistence type="inferred from homology"/>
<dbReference type="EC" id="3.1.1.31" evidence="5 7"/>